<dbReference type="InterPro" id="IPR012336">
    <property type="entry name" value="Thioredoxin-like_fold"/>
</dbReference>
<dbReference type="SUPFAM" id="SSF52833">
    <property type="entry name" value="Thioredoxin-like"/>
    <property type="match status" value="1"/>
</dbReference>
<accession>A0A3B0V4M0</accession>
<gene>
    <name evidence="2" type="ORF">MNBD_DELTA04-421</name>
</gene>
<dbReference type="InterPro" id="IPR005243">
    <property type="entry name" value="THIRX-like_proc"/>
</dbReference>
<dbReference type="EMBL" id="UOEY01000061">
    <property type="protein sequence ID" value="VAW38505.1"/>
    <property type="molecule type" value="Genomic_DNA"/>
</dbReference>
<dbReference type="InterPro" id="IPR036249">
    <property type="entry name" value="Thioredoxin-like_sf"/>
</dbReference>
<dbReference type="AlphaFoldDB" id="A0A3B0V4M0"/>
<dbReference type="Pfam" id="PF13192">
    <property type="entry name" value="Thioredoxin_3"/>
    <property type="match status" value="1"/>
</dbReference>
<evidence type="ECO:0000259" key="1">
    <source>
        <dbReference type="Pfam" id="PF13192"/>
    </source>
</evidence>
<dbReference type="Gene3D" id="3.40.30.10">
    <property type="entry name" value="Glutaredoxin"/>
    <property type="match status" value="1"/>
</dbReference>
<name>A0A3B0V4M0_9ZZZZ</name>
<reference evidence="2" key="1">
    <citation type="submission" date="2018-06" db="EMBL/GenBank/DDBJ databases">
        <authorList>
            <person name="Zhirakovskaya E."/>
        </authorList>
    </citation>
    <scope>NUCLEOTIDE SEQUENCE</scope>
</reference>
<proteinExistence type="predicted"/>
<protein>
    <recommendedName>
        <fullName evidence="1">Thioredoxin-like fold domain-containing protein</fullName>
    </recommendedName>
</protein>
<organism evidence="2">
    <name type="scientific">hydrothermal vent metagenome</name>
    <dbReference type="NCBI Taxonomy" id="652676"/>
    <lineage>
        <taxon>unclassified sequences</taxon>
        <taxon>metagenomes</taxon>
        <taxon>ecological metagenomes</taxon>
    </lineage>
</organism>
<evidence type="ECO:0000313" key="2">
    <source>
        <dbReference type="EMBL" id="VAW38505.1"/>
    </source>
</evidence>
<dbReference type="PANTHER" id="PTHR36450:SF1">
    <property type="entry name" value="THIOREDOXIN"/>
    <property type="match status" value="1"/>
</dbReference>
<sequence length="170" mass="18707">MDAATTRTIRIGAANIGLIGLDVAINKAAERNMTEEEAVDLIFRAVSEKNYIPAGAEDQYRKALLAGYRRHLQADDQQEAGLVIRIFGTGCVSCNGLQNLVIEVMNGMNLAADIEQIHDPDEIGRHGILLTPALMINGKVKSAGLLPTRTRIEQWIREIVQDRTGESRRT</sequence>
<dbReference type="PANTHER" id="PTHR36450">
    <property type="entry name" value="THIOREDOXIN"/>
    <property type="match status" value="1"/>
</dbReference>
<feature type="domain" description="Thioredoxin-like fold" evidence="1">
    <location>
        <begin position="84"/>
        <end position="156"/>
    </location>
</feature>
<dbReference type="NCBIfam" id="TIGR00412">
    <property type="entry name" value="redox_disulf_2"/>
    <property type="match status" value="1"/>
</dbReference>